<dbReference type="EMBL" id="CVRI01000075">
    <property type="protein sequence ID" value="CRL08498.1"/>
    <property type="molecule type" value="Genomic_DNA"/>
</dbReference>
<organism evidence="2 3">
    <name type="scientific">Clunio marinus</name>
    <dbReference type="NCBI Taxonomy" id="568069"/>
    <lineage>
        <taxon>Eukaryota</taxon>
        <taxon>Metazoa</taxon>
        <taxon>Ecdysozoa</taxon>
        <taxon>Arthropoda</taxon>
        <taxon>Hexapoda</taxon>
        <taxon>Insecta</taxon>
        <taxon>Pterygota</taxon>
        <taxon>Neoptera</taxon>
        <taxon>Endopterygota</taxon>
        <taxon>Diptera</taxon>
        <taxon>Nematocera</taxon>
        <taxon>Chironomoidea</taxon>
        <taxon>Chironomidae</taxon>
        <taxon>Clunio</taxon>
    </lineage>
</organism>
<name>A0A1J1J8X4_9DIPT</name>
<feature type="transmembrane region" description="Helical" evidence="1">
    <location>
        <begin position="46"/>
        <end position="70"/>
    </location>
</feature>
<keyword evidence="1" id="KW-0472">Membrane</keyword>
<keyword evidence="3" id="KW-1185">Reference proteome</keyword>
<dbReference type="Proteomes" id="UP000183832">
    <property type="component" value="Unassembled WGS sequence"/>
</dbReference>
<evidence type="ECO:0000313" key="3">
    <source>
        <dbReference type="Proteomes" id="UP000183832"/>
    </source>
</evidence>
<protein>
    <submittedName>
        <fullName evidence="2">CLUMA_CG021498, isoform A</fullName>
    </submittedName>
</protein>
<evidence type="ECO:0000313" key="2">
    <source>
        <dbReference type="EMBL" id="CRL08498.1"/>
    </source>
</evidence>
<reference evidence="2 3" key="1">
    <citation type="submission" date="2015-04" db="EMBL/GenBank/DDBJ databases">
        <authorList>
            <person name="Syromyatnikov M.Y."/>
            <person name="Popov V.N."/>
        </authorList>
    </citation>
    <scope>NUCLEOTIDE SEQUENCE [LARGE SCALE GENOMIC DNA]</scope>
</reference>
<proteinExistence type="predicted"/>
<gene>
    <name evidence="2" type="ORF">CLUMA_CG021498</name>
</gene>
<keyword evidence="1" id="KW-0812">Transmembrane</keyword>
<sequence length="85" mass="9625">MIKNVIWSDDKTTIDRHNTELNGKARKSSLKPNTVLMLSPKECLNIQVTISASFCEAILNTQIVFVLFLIHANKRLKHNETATNC</sequence>
<accession>A0A1J1J8X4</accession>
<keyword evidence="1" id="KW-1133">Transmembrane helix</keyword>
<evidence type="ECO:0000256" key="1">
    <source>
        <dbReference type="SAM" id="Phobius"/>
    </source>
</evidence>
<dbReference type="AlphaFoldDB" id="A0A1J1J8X4"/>